<dbReference type="Proteomes" id="UP001500713">
    <property type="component" value="Unassembled WGS sequence"/>
</dbReference>
<dbReference type="EMBL" id="BAAAEM010000002">
    <property type="protein sequence ID" value="GAA0468779.1"/>
    <property type="molecule type" value="Genomic_DNA"/>
</dbReference>
<sequence>MTNTNPTWEDRDEEFEIDDPREDEQVEGISVNDFDGLVLAPSDWTVGTIYSQIGQQIDLDPEFQRRNVWSKKAKSKFIESIFLGVPIPQILLSSRKDSRSRYLVLDGKQRLTTIKEFLNGKYDGGTRFKLRNLSVLDAEIGGQDWPQISKDEDWKDRFNNGVIRAAVLKGWENEEVLYEIFHRLNSGSVRLSPMELRMSLHPGPFLKHIINWTETIGPLHHLLRKKSPDPRMADVELSIRHLAFSDPEMEYNGNLKLFLDNCSEKYNALYENDGFENVIVERLDAMNRAIALGIDIFGEKRFCRKWLGEAYETRFNRALFDVLVGSLSNKEFYEWANSNKLKVEESFKLLFTEDNDFVRSVETTTKSVENTSRRFEKWYGSVEQISGISIEIPSIQ</sequence>
<reference evidence="3" key="1">
    <citation type="journal article" date="2019" name="Int. J. Syst. Evol. Microbiol.">
        <title>The Global Catalogue of Microorganisms (GCM) 10K type strain sequencing project: providing services to taxonomists for standard genome sequencing and annotation.</title>
        <authorList>
            <consortium name="The Broad Institute Genomics Platform"/>
            <consortium name="The Broad Institute Genome Sequencing Center for Infectious Disease"/>
            <person name="Wu L."/>
            <person name="Ma J."/>
        </authorList>
    </citation>
    <scope>NUCLEOTIDE SEQUENCE [LARGE SCALE GENOMIC DNA]</scope>
    <source>
        <strain evidence="3">JCM 14162</strain>
    </source>
</reference>
<gene>
    <name evidence="2" type="ORF">GCM10009096_07110</name>
</gene>
<evidence type="ECO:0000259" key="1">
    <source>
        <dbReference type="Pfam" id="PF03235"/>
    </source>
</evidence>
<proteinExistence type="predicted"/>
<dbReference type="InterPro" id="IPR004919">
    <property type="entry name" value="GmrSD_N"/>
</dbReference>
<dbReference type="Pfam" id="PF03235">
    <property type="entry name" value="GmrSD_N"/>
    <property type="match status" value="1"/>
</dbReference>
<name>A0ABP3K2W7_9SPHN</name>
<feature type="domain" description="GmrSD restriction endonucleases N-terminal" evidence="1">
    <location>
        <begin position="47"/>
        <end position="201"/>
    </location>
</feature>
<organism evidence="2 3">
    <name type="scientific">Parasphingorhabdus litoris</name>
    <dbReference type="NCBI Taxonomy" id="394733"/>
    <lineage>
        <taxon>Bacteria</taxon>
        <taxon>Pseudomonadati</taxon>
        <taxon>Pseudomonadota</taxon>
        <taxon>Alphaproteobacteria</taxon>
        <taxon>Sphingomonadales</taxon>
        <taxon>Sphingomonadaceae</taxon>
        <taxon>Parasphingorhabdus</taxon>
    </lineage>
</organism>
<protein>
    <submittedName>
        <fullName evidence="2">DUF262 domain-containing protein</fullName>
    </submittedName>
</protein>
<dbReference type="RefSeq" id="WP_229953773.1">
    <property type="nucleotide sequence ID" value="NZ_BAAAEM010000002.1"/>
</dbReference>
<keyword evidence="3" id="KW-1185">Reference proteome</keyword>
<dbReference type="PANTHER" id="PTHR39639">
    <property type="entry name" value="CHROMOSOME 16, WHOLE GENOME SHOTGUN SEQUENCE"/>
    <property type="match status" value="1"/>
</dbReference>
<comment type="caution">
    <text evidence="2">The sequence shown here is derived from an EMBL/GenBank/DDBJ whole genome shotgun (WGS) entry which is preliminary data.</text>
</comment>
<evidence type="ECO:0000313" key="3">
    <source>
        <dbReference type="Proteomes" id="UP001500713"/>
    </source>
</evidence>
<dbReference type="PANTHER" id="PTHR39639:SF1">
    <property type="entry name" value="DUF262 DOMAIN-CONTAINING PROTEIN"/>
    <property type="match status" value="1"/>
</dbReference>
<accession>A0ABP3K2W7</accession>
<evidence type="ECO:0000313" key="2">
    <source>
        <dbReference type="EMBL" id="GAA0468779.1"/>
    </source>
</evidence>